<dbReference type="AlphaFoldDB" id="A0A921FIX1"/>
<evidence type="ECO:0000313" key="2">
    <source>
        <dbReference type="Proteomes" id="UP000784793"/>
    </source>
</evidence>
<comment type="caution">
    <text evidence="1">The sequence shown here is derived from an EMBL/GenBank/DDBJ whole genome shotgun (WGS) entry which is preliminary data.</text>
</comment>
<reference evidence="1" key="2">
    <citation type="submission" date="2021-09" db="EMBL/GenBank/DDBJ databases">
        <authorList>
            <person name="Gilroy R."/>
        </authorList>
    </citation>
    <scope>NUCLEOTIDE SEQUENCE</scope>
    <source>
        <strain evidence="1">CHK194-22301</strain>
    </source>
</reference>
<accession>A0A921FIX1</accession>
<protein>
    <submittedName>
        <fullName evidence="1">Uncharacterized protein</fullName>
    </submittedName>
</protein>
<dbReference type="Proteomes" id="UP000784793">
    <property type="component" value="Unassembled WGS sequence"/>
</dbReference>
<gene>
    <name evidence="1" type="ORF">K8V23_08290</name>
</gene>
<sequence length="86" mass="10046">MKINIDDLDIYQKTWNYGMQQIAEKILAEAYKVDPKEIVITKADFNHLVFEGYSVMDWNKKFILNLKISYELKNKGVNENASQAKS</sequence>
<organism evidence="1 2">
    <name type="scientific">Lactobacillus crispatus</name>
    <dbReference type="NCBI Taxonomy" id="47770"/>
    <lineage>
        <taxon>Bacteria</taxon>
        <taxon>Bacillati</taxon>
        <taxon>Bacillota</taxon>
        <taxon>Bacilli</taxon>
        <taxon>Lactobacillales</taxon>
        <taxon>Lactobacillaceae</taxon>
        <taxon>Lactobacillus</taxon>
    </lineage>
</organism>
<proteinExistence type="predicted"/>
<dbReference type="EMBL" id="DYXB01000131">
    <property type="protein sequence ID" value="HJF10761.1"/>
    <property type="molecule type" value="Genomic_DNA"/>
</dbReference>
<evidence type="ECO:0000313" key="1">
    <source>
        <dbReference type="EMBL" id="HJF10761.1"/>
    </source>
</evidence>
<reference evidence="1" key="1">
    <citation type="journal article" date="2021" name="PeerJ">
        <title>Extensive microbial diversity within the chicken gut microbiome revealed by metagenomics and culture.</title>
        <authorList>
            <person name="Gilroy R."/>
            <person name="Ravi A."/>
            <person name="Getino M."/>
            <person name="Pursley I."/>
            <person name="Horton D.L."/>
            <person name="Alikhan N.F."/>
            <person name="Baker D."/>
            <person name="Gharbi K."/>
            <person name="Hall N."/>
            <person name="Watson M."/>
            <person name="Adriaenssens E.M."/>
            <person name="Foster-Nyarko E."/>
            <person name="Jarju S."/>
            <person name="Secka A."/>
            <person name="Antonio M."/>
            <person name="Oren A."/>
            <person name="Chaudhuri R.R."/>
            <person name="La Ragione R."/>
            <person name="Hildebrand F."/>
            <person name="Pallen M.J."/>
        </authorList>
    </citation>
    <scope>NUCLEOTIDE SEQUENCE</scope>
    <source>
        <strain evidence="1">CHK194-22301</strain>
    </source>
</reference>
<name>A0A921FIX1_9LACO</name>